<sequence>MELSVCFSSPLLLLTPSVLYCSLLAHRLFSKASVELQQGVASSNSIDLSLKDINAGIKDPHMYGLYYTNIFEWLSFVAQEEDFKEFIQQDINPVSEEYKLVPDMLYLTVFYIDCFLSANVISWQQLQLLGVSCMLISF</sequence>
<evidence type="ECO:0000313" key="4">
    <source>
        <dbReference type="Proteomes" id="UP000001514"/>
    </source>
</evidence>
<dbReference type="HOGENOM" id="CLU_1858720_0_0_1"/>
<dbReference type="Pfam" id="PF00134">
    <property type="entry name" value="Cyclin_N"/>
    <property type="match status" value="1"/>
</dbReference>
<name>D8T0K4_SELML</name>
<dbReference type="EMBL" id="GL377658">
    <property type="protein sequence ID" value="EFJ09921.1"/>
    <property type="molecule type" value="Genomic_DNA"/>
</dbReference>
<feature type="chain" id="PRO_5003123201" description="Cyclin N-terminal domain-containing protein" evidence="1">
    <location>
        <begin position="26"/>
        <end position="138"/>
    </location>
</feature>
<dbReference type="InParanoid" id="D8T0K4"/>
<protein>
    <recommendedName>
        <fullName evidence="2">Cyclin N-terminal domain-containing protein</fullName>
    </recommendedName>
</protein>
<dbReference type="Gene3D" id="1.10.472.10">
    <property type="entry name" value="Cyclin-like"/>
    <property type="match status" value="1"/>
</dbReference>
<feature type="signal peptide" evidence="1">
    <location>
        <begin position="1"/>
        <end position="25"/>
    </location>
</feature>
<accession>D8T0K4</accession>
<reference evidence="3 4" key="1">
    <citation type="journal article" date="2011" name="Science">
        <title>The Selaginella genome identifies genetic changes associated with the evolution of vascular plants.</title>
        <authorList>
            <person name="Banks J.A."/>
            <person name="Nishiyama T."/>
            <person name="Hasebe M."/>
            <person name="Bowman J.L."/>
            <person name="Gribskov M."/>
            <person name="dePamphilis C."/>
            <person name="Albert V.A."/>
            <person name="Aono N."/>
            <person name="Aoyama T."/>
            <person name="Ambrose B.A."/>
            <person name="Ashton N.W."/>
            <person name="Axtell M.J."/>
            <person name="Barker E."/>
            <person name="Barker M.S."/>
            <person name="Bennetzen J.L."/>
            <person name="Bonawitz N.D."/>
            <person name="Chapple C."/>
            <person name="Cheng C."/>
            <person name="Correa L.G."/>
            <person name="Dacre M."/>
            <person name="DeBarry J."/>
            <person name="Dreyer I."/>
            <person name="Elias M."/>
            <person name="Engstrom E.M."/>
            <person name="Estelle M."/>
            <person name="Feng L."/>
            <person name="Finet C."/>
            <person name="Floyd S.K."/>
            <person name="Frommer W.B."/>
            <person name="Fujita T."/>
            <person name="Gramzow L."/>
            <person name="Gutensohn M."/>
            <person name="Harholt J."/>
            <person name="Hattori M."/>
            <person name="Heyl A."/>
            <person name="Hirai T."/>
            <person name="Hiwatashi Y."/>
            <person name="Ishikawa M."/>
            <person name="Iwata M."/>
            <person name="Karol K.G."/>
            <person name="Koehler B."/>
            <person name="Kolukisaoglu U."/>
            <person name="Kubo M."/>
            <person name="Kurata T."/>
            <person name="Lalonde S."/>
            <person name="Li K."/>
            <person name="Li Y."/>
            <person name="Litt A."/>
            <person name="Lyons E."/>
            <person name="Manning G."/>
            <person name="Maruyama T."/>
            <person name="Michael T.P."/>
            <person name="Mikami K."/>
            <person name="Miyazaki S."/>
            <person name="Morinaga S."/>
            <person name="Murata T."/>
            <person name="Mueller-Roeber B."/>
            <person name="Nelson D.R."/>
            <person name="Obara M."/>
            <person name="Oguri Y."/>
            <person name="Olmstead R.G."/>
            <person name="Onodera N."/>
            <person name="Petersen B.L."/>
            <person name="Pils B."/>
            <person name="Prigge M."/>
            <person name="Rensing S.A."/>
            <person name="Riano-Pachon D.M."/>
            <person name="Roberts A.W."/>
            <person name="Sato Y."/>
            <person name="Scheller H.V."/>
            <person name="Schulz B."/>
            <person name="Schulz C."/>
            <person name="Shakirov E.V."/>
            <person name="Shibagaki N."/>
            <person name="Shinohara N."/>
            <person name="Shippen D.E."/>
            <person name="Soerensen I."/>
            <person name="Sotooka R."/>
            <person name="Sugimoto N."/>
            <person name="Sugita M."/>
            <person name="Sumikawa N."/>
            <person name="Tanurdzic M."/>
            <person name="Theissen G."/>
            <person name="Ulvskov P."/>
            <person name="Wakazuki S."/>
            <person name="Weng J.K."/>
            <person name="Willats W.W."/>
            <person name="Wipf D."/>
            <person name="Wolf P.G."/>
            <person name="Yang L."/>
            <person name="Zimmer A.D."/>
            <person name="Zhu Q."/>
            <person name="Mitros T."/>
            <person name="Hellsten U."/>
            <person name="Loque D."/>
            <person name="Otillar R."/>
            <person name="Salamov A."/>
            <person name="Schmutz J."/>
            <person name="Shapiro H."/>
            <person name="Lindquist E."/>
            <person name="Lucas S."/>
            <person name="Rokhsar D."/>
            <person name="Grigoriev I.V."/>
        </authorList>
    </citation>
    <scope>NUCLEOTIDE SEQUENCE [LARGE SCALE GENOMIC DNA]</scope>
</reference>
<dbReference type="KEGG" id="smo:SELMODRAFT_427739"/>
<dbReference type="STRING" id="88036.D8T0K4"/>
<evidence type="ECO:0000256" key="1">
    <source>
        <dbReference type="SAM" id="SignalP"/>
    </source>
</evidence>
<dbReference type="InterPro" id="IPR036915">
    <property type="entry name" value="Cyclin-like_sf"/>
</dbReference>
<keyword evidence="1" id="KW-0732">Signal</keyword>
<dbReference type="Gramene" id="EFJ09921">
    <property type="protein sequence ID" value="EFJ09921"/>
    <property type="gene ID" value="SELMODRAFT_427739"/>
</dbReference>
<dbReference type="SUPFAM" id="SSF47954">
    <property type="entry name" value="Cyclin-like"/>
    <property type="match status" value="1"/>
</dbReference>
<proteinExistence type="predicted"/>
<evidence type="ECO:0000259" key="2">
    <source>
        <dbReference type="Pfam" id="PF00134"/>
    </source>
</evidence>
<keyword evidence="4" id="KW-1185">Reference proteome</keyword>
<evidence type="ECO:0000313" key="3">
    <source>
        <dbReference type="EMBL" id="EFJ09921.1"/>
    </source>
</evidence>
<dbReference type="InterPro" id="IPR006671">
    <property type="entry name" value="Cyclin_N"/>
</dbReference>
<organism evidence="4">
    <name type="scientific">Selaginella moellendorffii</name>
    <name type="common">Spikemoss</name>
    <dbReference type="NCBI Taxonomy" id="88036"/>
    <lineage>
        <taxon>Eukaryota</taxon>
        <taxon>Viridiplantae</taxon>
        <taxon>Streptophyta</taxon>
        <taxon>Embryophyta</taxon>
        <taxon>Tracheophyta</taxon>
        <taxon>Lycopodiopsida</taxon>
        <taxon>Selaginellales</taxon>
        <taxon>Selaginellaceae</taxon>
        <taxon>Selaginella</taxon>
    </lineage>
</organism>
<dbReference type="Proteomes" id="UP000001514">
    <property type="component" value="Unassembled WGS sequence"/>
</dbReference>
<feature type="domain" description="Cyclin N-terminal" evidence="2">
    <location>
        <begin position="89"/>
        <end position="137"/>
    </location>
</feature>
<dbReference type="eggNOG" id="KOG0654">
    <property type="taxonomic scope" value="Eukaryota"/>
</dbReference>
<dbReference type="AlphaFoldDB" id="D8T0K4"/>
<gene>
    <name evidence="3" type="ORF">SELMODRAFT_427739</name>
</gene>